<name>A0A1Y3ESF1_9BILA</name>
<sequence length="189" mass="20848">MENLHNTSPSLSTTDGLVQLTEDGGDQLHALWSIYTVRLEFFTWKSGKIVAKPVSRFTKSSSLFYKTTARSRFSAGPGSFSVSNRQRAVQSTGRRRCDRRDVDQSALEDEQVAGAQLATGPCALFNNARKQRSASETAAWSSCRAVILGIVEMQRRWSAHTSASGWPCSTRFFEKEKTTTTTPLSSPSS</sequence>
<evidence type="ECO:0000313" key="2">
    <source>
        <dbReference type="Proteomes" id="UP000243006"/>
    </source>
</evidence>
<accession>A0A1Y3ESF1</accession>
<dbReference type="AlphaFoldDB" id="A0A1Y3ESF1"/>
<organism evidence="1 2">
    <name type="scientific">Trichinella nativa</name>
    <dbReference type="NCBI Taxonomy" id="6335"/>
    <lineage>
        <taxon>Eukaryota</taxon>
        <taxon>Metazoa</taxon>
        <taxon>Ecdysozoa</taxon>
        <taxon>Nematoda</taxon>
        <taxon>Enoplea</taxon>
        <taxon>Dorylaimia</taxon>
        <taxon>Trichinellida</taxon>
        <taxon>Trichinellidae</taxon>
        <taxon>Trichinella</taxon>
    </lineage>
</organism>
<comment type="caution">
    <text evidence="1">The sequence shown here is derived from an EMBL/GenBank/DDBJ whole genome shotgun (WGS) entry which is preliminary data.</text>
</comment>
<gene>
    <name evidence="1" type="ORF">D917_06410</name>
</gene>
<dbReference type="Proteomes" id="UP000243006">
    <property type="component" value="Unassembled WGS sequence"/>
</dbReference>
<protein>
    <submittedName>
        <fullName evidence="1">Uncharacterized protein</fullName>
    </submittedName>
</protein>
<reference evidence="1 2" key="1">
    <citation type="submission" date="2015-04" db="EMBL/GenBank/DDBJ databases">
        <title>Draft genome of the roundworm Trichinella nativa.</title>
        <authorList>
            <person name="Mitreva M."/>
        </authorList>
    </citation>
    <scope>NUCLEOTIDE SEQUENCE [LARGE SCALE GENOMIC DNA]</scope>
    <source>
        <strain evidence="1 2">ISS45</strain>
    </source>
</reference>
<evidence type="ECO:0000313" key="1">
    <source>
        <dbReference type="EMBL" id="OUC48112.1"/>
    </source>
</evidence>
<dbReference type="EMBL" id="LVZM01003166">
    <property type="protein sequence ID" value="OUC48112.1"/>
    <property type="molecule type" value="Genomic_DNA"/>
</dbReference>
<proteinExistence type="predicted"/>